<keyword evidence="3 5" id="KW-0378">Hydrolase</keyword>
<keyword evidence="7" id="KW-0732">Signal</keyword>
<feature type="active site" description="Charge relay system" evidence="5">
    <location>
        <position position="291"/>
    </location>
</feature>
<evidence type="ECO:0000313" key="9">
    <source>
        <dbReference type="EMBL" id="GLF95470.1"/>
    </source>
</evidence>
<keyword evidence="10" id="KW-1185">Reference proteome</keyword>
<organism evidence="9 10">
    <name type="scientific">Streptomyces yaizuensis</name>
    <dbReference type="NCBI Taxonomy" id="2989713"/>
    <lineage>
        <taxon>Bacteria</taxon>
        <taxon>Bacillati</taxon>
        <taxon>Actinomycetota</taxon>
        <taxon>Actinomycetes</taxon>
        <taxon>Kitasatosporales</taxon>
        <taxon>Streptomycetaceae</taxon>
        <taxon>Streptomyces</taxon>
    </lineage>
</organism>
<dbReference type="Proteomes" id="UP001291653">
    <property type="component" value="Unassembled WGS sequence"/>
</dbReference>
<evidence type="ECO:0000256" key="6">
    <source>
        <dbReference type="RuleBase" id="RU003355"/>
    </source>
</evidence>
<dbReference type="CDD" id="cd07487">
    <property type="entry name" value="Peptidases_S8_1"/>
    <property type="match status" value="1"/>
</dbReference>
<dbReference type="PROSITE" id="PS00138">
    <property type="entry name" value="SUBTILASE_SER"/>
    <property type="match status" value="1"/>
</dbReference>
<feature type="active site" description="Charge relay system" evidence="5">
    <location>
        <position position="259"/>
    </location>
</feature>
<dbReference type="InterPro" id="IPR023827">
    <property type="entry name" value="Peptidase_S8_Asp-AS"/>
</dbReference>
<comment type="similarity">
    <text evidence="1 5 6">Belongs to the peptidase S8 family.</text>
</comment>
<evidence type="ECO:0000256" key="5">
    <source>
        <dbReference type="PROSITE-ProRule" id="PRU01240"/>
    </source>
</evidence>
<accession>A0ABQ5NYM8</accession>
<dbReference type="Pfam" id="PF00082">
    <property type="entry name" value="Peptidase_S8"/>
    <property type="match status" value="1"/>
</dbReference>
<evidence type="ECO:0000256" key="3">
    <source>
        <dbReference type="ARBA" id="ARBA00022801"/>
    </source>
</evidence>
<dbReference type="PROSITE" id="PS51892">
    <property type="entry name" value="SUBTILASE"/>
    <property type="match status" value="1"/>
</dbReference>
<dbReference type="PANTHER" id="PTHR43399:SF4">
    <property type="entry name" value="CELL WALL-ASSOCIATED PROTEASE"/>
    <property type="match status" value="1"/>
</dbReference>
<proteinExistence type="inferred from homology"/>
<dbReference type="PROSITE" id="PS00137">
    <property type="entry name" value="SUBTILASE_HIS"/>
    <property type="match status" value="1"/>
</dbReference>
<dbReference type="InterPro" id="IPR036852">
    <property type="entry name" value="Peptidase_S8/S53_dom_sf"/>
</dbReference>
<dbReference type="Gene3D" id="3.40.50.200">
    <property type="entry name" value="Peptidase S8/S53 domain"/>
    <property type="match status" value="1"/>
</dbReference>
<dbReference type="InterPro" id="IPR051048">
    <property type="entry name" value="Peptidase_S8/S53_subtilisin"/>
</dbReference>
<dbReference type="PRINTS" id="PR00723">
    <property type="entry name" value="SUBTILISIN"/>
</dbReference>
<feature type="domain" description="Peptidase S8/S53" evidence="8">
    <location>
        <begin position="250"/>
        <end position="515"/>
    </location>
</feature>
<dbReference type="InterPro" id="IPR023828">
    <property type="entry name" value="Peptidase_S8_Ser-AS"/>
</dbReference>
<evidence type="ECO:0000256" key="4">
    <source>
        <dbReference type="ARBA" id="ARBA00022825"/>
    </source>
</evidence>
<protein>
    <submittedName>
        <fullName evidence="9">S8 family serine peptidase</fullName>
    </submittedName>
</protein>
<name>A0ABQ5NYM8_9ACTN</name>
<keyword evidence="2 5" id="KW-0645">Protease</keyword>
<dbReference type="PANTHER" id="PTHR43399">
    <property type="entry name" value="SUBTILISIN-RELATED"/>
    <property type="match status" value="1"/>
</dbReference>
<dbReference type="RefSeq" id="WP_323447531.1">
    <property type="nucleotide sequence ID" value="NZ_BSBI01000005.1"/>
</dbReference>
<comment type="caution">
    <text evidence="9">The sequence shown here is derived from an EMBL/GenBank/DDBJ whole genome shotgun (WGS) entry which is preliminary data.</text>
</comment>
<dbReference type="InterPro" id="IPR017297">
    <property type="entry name" value="Peptidase_S8A_DPH-A"/>
</dbReference>
<evidence type="ECO:0000256" key="2">
    <source>
        <dbReference type="ARBA" id="ARBA00022670"/>
    </source>
</evidence>
<evidence type="ECO:0000256" key="7">
    <source>
        <dbReference type="SAM" id="SignalP"/>
    </source>
</evidence>
<evidence type="ECO:0000313" key="10">
    <source>
        <dbReference type="Proteomes" id="UP001291653"/>
    </source>
</evidence>
<reference evidence="9 10" key="1">
    <citation type="submission" date="2022-10" db="EMBL/GenBank/DDBJ databases">
        <title>Draft genome sequence of Streptomyces sp. YSPA8.</title>
        <authorList>
            <person name="Moriuchi R."/>
            <person name="Dohra H."/>
            <person name="Yamamura H."/>
            <person name="Kodani S."/>
        </authorList>
    </citation>
    <scope>NUCLEOTIDE SEQUENCE [LARGE SCALE GENOMIC DNA]</scope>
    <source>
        <strain evidence="9 10">YSPA8</strain>
    </source>
</reference>
<dbReference type="PIRSF" id="PIRSF037854">
    <property type="entry name" value="Dihydropyridine_esterase"/>
    <property type="match status" value="1"/>
</dbReference>
<dbReference type="PROSITE" id="PS00136">
    <property type="entry name" value="SUBTILASE_ASP"/>
    <property type="match status" value="1"/>
</dbReference>
<dbReference type="InterPro" id="IPR015500">
    <property type="entry name" value="Peptidase_S8_subtilisin-rel"/>
</dbReference>
<dbReference type="InterPro" id="IPR000209">
    <property type="entry name" value="Peptidase_S8/S53_dom"/>
</dbReference>
<feature type="active site" description="Charge relay system" evidence="5">
    <location>
        <position position="469"/>
    </location>
</feature>
<dbReference type="EMBL" id="BSBI01000005">
    <property type="protein sequence ID" value="GLF95470.1"/>
    <property type="molecule type" value="Genomic_DNA"/>
</dbReference>
<evidence type="ECO:0000259" key="8">
    <source>
        <dbReference type="Pfam" id="PF00082"/>
    </source>
</evidence>
<evidence type="ECO:0000256" key="1">
    <source>
        <dbReference type="ARBA" id="ARBA00011073"/>
    </source>
</evidence>
<gene>
    <name evidence="9" type="ORF">SYYSPA8_14255</name>
</gene>
<feature type="signal peptide" evidence="7">
    <location>
        <begin position="1"/>
        <end position="35"/>
    </location>
</feature>
<dbReference type="SUPFAM" id="SSF52743">
    <property type="entry name" value="Subtilisin-like"/>
    <property type="match status" value="1"/>
</dbReference>
<dbReference type="InterPro" id="IPR022398">
    <property type="entry name" value="Peptidase_S8_His-AS"/>
</dbReference>
<feature type="chain" id="PRO_5045591817" evidence="7">
    <location>
        <begin position="36"/>
        <end position="1134"/>
    </location>
</feature>
<keyword evidence="4 5" id="KW-0720">Serine protease</keyword>
<sequence>MFSRKHSYRGGATLTTAVAAALVAGLTTPAASASAGPLGGTAGAVAFGAGAALMDRGGTAGGGGAAGLHWVTLITGDRVGVDAQGRAAALDRAEGRSGIPVQTFTQDGSTYVVPADARSLIAAGRLDRRLFDITELSRAESRAAYREGLKVIVAYDGAPGATARKGLRTAGDVRVGRTLPVLNADAVTIPGREASALWDSLTRTGGGTDARTTTVSGVRHIWLDRVYSAKLDKSVARIGAPQVWRAGFDGTGVKVAVLDTGVDRTHPDLTTQVVAEKNFTDAKDVKDRHGHGTHVASTVAGTGARSGGTHKGVAPGARIISSKVLNDRGSGTASSIIGGIDWAVAQGADVINMSLGAPDGPEIDPVEAQVNKVFQEKGVLFAVGAGNEGRRGPTGSISSPGSADGALTVGAVDDDGATAPFSSRGPRADGGAIKPDVAAPGVDIVAAAAAGTEVDPQAPAGYATQSGTSMATPHVAGAAALLKQRHPGWTGDRLKSALTASTEDLGRPAVEQGTGRIALERAIGQSVVADPSSVSFAQQSWPHHDDTPQTRKITYRNLGDTDITLDVKATGYGPKGRPAPAGFFTLGTGRVTVPAGGTASVDLSVDTRIGGTADGYYSASVVATGGGQSVRTVAGVEREPERYDLTIKYIGRDGKPTRNLSSMLYGLFEDGGSYMFDDEASSVTIRLLRGEYALSSSGAVDPRNYAKGYDLLIQPRLSLTRNTTVTVDARKAKPVSITVPDRKAKLSRAVLGYAVGKGAHRSNDGFFFDSLTNVRTAHLGPEATAGSFAESWTTRWKPVGPTEYTTVTGGPAKKYSTGYTKKFKAGDFATVKVGTASSVKGKYGYLTLASELGGITSYLDGGPQPLPGVRNLAVASGPGATWSLESVQSRAKVPDPWGDEVRTFTPSKVYRPGRTYTETIGTGVHSPLVRKDISGAYREGGRIYGDVALFSDGKGQPAYSHHASAKTTLHRGTTKIGETKDPISASNPFEVGADRAVYTLATSVRRDKKITRTAVRIDAAWTFTSQQPAKGTVDTLPLSSVRLDAKPALDNTVPAGRQATIPVTVEGPAAGKGLKSLTVSVSYDGTSWKKVTVTRGKITVKNPAKGKSISFRAQIVDTKDNRSTITVHDAYHGT</sequence>